<name>A0A1I0QGC8_9EURY</name>
<dbReference type="GO" id="GO:0004252">
    <property type="term" value="F:serine-type endopeptidase activity"/>
    <property type="evidence" value="ECO:0007669"/>
    <property type="project" value="InterPro"/>
</dbReference>
<evidence type="ECO:0000256" key="1">
    <source>
        <dbReference type="SAM" id="MobiDB-lite"/>
    </source>
</evidence>
<dbReference type="eggNOG" id="arCOG01739">
    <property type="taxonomic scope" value="Archaea"/>
</dbReference>
<evidence type="ECO:0000313" key="3">
    <source>
        <dbReference type="EMBL" id="SEW26021.1"/>
    </source>
</evidence>
<dbReference type="GO" id="GO:0016020">
    <property type="term" value="C:membrane"/>
    <property type="evidence" value="ECO:0007669"/>
    <property type="project" value="InterPro"/>
</dbReference>
<sequence>MDGPDGERTRDRSAPRDGRRGSDWAPSDRHGDPGSAPDAGPRTAADARDRGRVAIEDGPVRWLREADGGPIAAVRDVATSVAIVAVVGLLLFAISGGWPPLVAVESGSMEPHISQSDLVFIVDEGRFADEDAIAGTGVVTLADGRETDHERFGLAGDVVVFVPNGDPTATSVIHRAHFWVEADENWVETKADPAAMNGATCADIASCPAPHDGFVTKGDANRAYDQLPRSGAETTVVKPEWVTGKAMLRVPHLGELRLAFDSIRALSGVGSAAVLVASGAFALVLFAAAGARKP</sequence>
<dbReference type="RefSeq" id="WP_049989470.1">
    <property type="nucleotide sequence ID" value="NZ_FOIS01000004.1"/>
</dbReference>
<feature type="compositionally biased region" description="Basic and acidic residues" evidence="1">
    <location>
        <begin position="1"/>
        <end position="32"/>
    </location>
</feature>
<proteinExistence type="predicted"/>
<gene>
    <name evidence="3" type="ORF">SAMN05216285_3529</name>
</gene>
<dbReference type="AlphaFoldDB" id="A0A1I0QGC8"/>
<keyword evidence="4" id="KW-1185">Reference proteome</keyword>
<dbReference type="PANTHER" id="PTHR10806:SF6">
    <property type="entry name" value="SIGNAL PEPTIDASE COMPLEX CATALYTIC SUBUNIT SEC11"/>
    <property type="match status" value="1"/>
</dbReference>
<dbReference type="Proteomes" id="UP000183275">
    <property type="component" value="Unassembled WGS sequence"/>
</dbReference>
<keyword evidence="2" id="KW-0472">Membrane</keyword>
<dbReference type="PANTHER" id="PTHR10806">
    <property type="entry name" value="SIGNAL PEPTIDASE COMPLEX CATALYTIC SUBUNIT SEC11"/>
    <property type="match status" value="1"/>
</dbReference>
<dbReference type="OrthoDB" id="4822at2157"/>
<keyword evidence="2" id="KW-0812">Transmembrane</keyword>
<feature type="region of interest" description="Disordered" evidence="1">
    <location>
        <begin position="1"/>
        <end position="51"/>
    </location>
</feature>
<reference evidence="4" key="1">
    <citation type="submission" date="2016-10" db="EMBL/GenBank/DDBJ databases">
        <authorList>
            <person name="Varghese N."/>
        </authorList>
    </citation>
    <scope>NUCLEOTIDE SEQUENCE [LARGE SCALE GENOMIC DNA]</scope>
    <source>
        <strain evidence="4">CGMCC 1.12284</strain>
    </source>
</reference>
<accession>A0A1I0QGC8</accession>
<dbReference type="InterPro" id="IPR001733">
    <property type="entry name" value="Peptidase_S26B"/>
</dbReference>
<feature type="transmembrane region" description="Helical" evidence="2">
    <location>
        <begin position="265"/>
        <end position="289"/>
    </location>
</feature>
<dbReference type="GO" id="GO:0006465">
    <property type="term" value="P:signal peptide processing"/>
    <property type="evidence" value="ECO:0007669"/>
    <property type="project" value="InterPro"/>
</dbReference>
<dbReference type="EMBL" id="FOIS01000004">
    <property type="protein sequence ID" value="SEW26021.1"/>
    <property type="molecule type" value="Genomic_DNA"/>
</dbReference>
<evidence type="ECO:0000256" key="2">
    <source>
        <dbReference type="SAM" id="Phobius"/>
    </source>
</evidence>
<dbReference type="STRING" id="1202768.SAMN05216285_3529"/>
<dbReference type="InterPro" id="IPR019533">
    <property type="entry name" value="Peptidase_S26"/>
</dbReference>
<organism evidence="3 4">
    <name type="scientific">Natrinema salifodinae</name>
    <dbReference type="NCBI Taxonomy" id="1202768"/>
    <lineage>
        <taxon>Archaea</taxon>
        <taxon>Methanobacteriati</taxon>
        <taxon>Methanobacteriota</taxon>
        <taxon>Stenosarchaea group</taxon>
        <taxon>Halobacteria</taxon>
        <taxon>Halobacteriales</taxon>
        <taxon>Natrialbaceae</taxon>
        <taxon>Natrinema</taxon>
    </lineage>
</organism>
<dbReference type="CDD" id="cd06530">
    <property type="entry name" value="S26_SPase_I"/>
    <property type="match status" value="1"/>
</dbReference>
<protein>
    <submittedName>
        <fullName evidence="3">Signal peptidase, endoplasmic reticulum-type</fullName>
    </submittedName>
</protein>
<evidence type="ECO:0000313" key="4">
    <source>
        <dbReference type="Proteomes" id="UP000183275"/>
    </source>
</evidence>
<keyword evidence="2" id="KW-1133">Transmembrane helix</keyword>